<keyword evidence="2" id="KW-1133">Transmembrane helix</keyword>
<proteinExistence type="predicted"/>
<evidence type="ECO:0000256" key="2">
    <source>
        <dbReference type="SAM" id="Phobius"/>
    </source>
</evidence>
<evidence type="ECO:0000313" key="4">
    <source>
        <dbReference type="Proteomes" id="UP000886998"/>
    </source>
</evidence>
<gene>
    <name evidence="3" type="ORF">TNIN_239121</name>
</gene>
<keyword evidence="2" id="KW-0812">Transmembrane</keyword>
<keyword evidence="2" id="KW-0472">Membrane</keyword>
<protein>
    <submittedName>
        <fullName evidence="3">Uncharacterized protein</fullName>
    </submittedName>
</protein>
<dbReference type="Proteomes" id="UP000886998">
    <property type="component" value="Unassembled WGS sequence"/>
</dbReference>
<organism evidence="3 4">
    <name type="scientific">Trichonephila inaurata madagascariensis</name>
    <dbReference type="NCBI Taxonomy" id="2747483"/>
    <lineage>
        <taxon>Eukaryota</taxon>
        <taxon>Metazoa</taxon>
        <taxon>Ecdysozoa</taxon>
        <taxon>Arthropoda</taxon>
        <taxon>Chelicerata</taxon>
        <taxon>Arachnida</taxon>
        <taxon>Araneae</taxon>
        <taxon>Araneomorphae</taxon>
        <taxon>Entelegynae</taxon>
        <taxon>Araneoidea</taxon>
        <taxon>Nephilidae</taxon>
        <taxon>Trichonephila</taxon>
        <taxon>Trichonephila inaurata</taxon>
    </lineage>
</organism>
<comment type="caution">
    <text evidence="3">The sequence shown here is derived from an EMBL/GenBank/DDBJ whole genome shotgun (WGS) entry which is preliminary data.</text>
</comment>
<sequence length="144" mass="16006">MDDDGPRSQNNFATSGASAVGRALVIAYRVILQLSIYFLLETLGIVLEDPFLYAGMGLQREIIKLVPGRGFKGFVFRRWHSLKELRNGHSAKISPAKRTFFEYDHMPVQTPNAPQSVRQGSGKRISNPAFSLGTPQKPLFSRVG</sequence>
<feature type="region of interest" description="Disordered" evidence="1">
    <location>
        <begin position="112"/>
        <end position="144"/>
    </location>
</feature>
<evidence type="ECO:0000313" key="3">
    <source>
        <dbReference type="EMBL" id="GFY64655.1"/>
    </source>
</evidence>
<keyword evidence="4" id="KW-1185">Reference proteome</keyword>
<accession>A0A8X7CFZ6</accession>
<dbReference type="EMBL" id="BMAV01015346">
    <property type="protein sequence ID" value="GFY64655.1"/>
    <property type="molecule type" value="Genomic_DNA"/>
</dbReference>
<evidence type="ECO:0000256" key="1">
    <source>
        <dbReference type="SAM" id="MobiDB-lite"/>
    </source>
</evidence>
<reference evidence="3" key="1">
    <citation type="submission" date="2020-08" db="EMBL/GenBank/DDBJ databases">
        <title>Multicomponent nature underlies the extraordinary mechanical properties of spider dragline silk.</title>
        <authorList>
            <person name="Kono N."/>
            <person name="Nakamura H."/>
            <person name="Mori M."/>
            <person name="Yoshida Y."/>
            <person name="Ohtoshi R."/>
            <person name="Malay A.D."/>
            <person name="Moran D.A.P."/>
            <person name="Tomita M."/>
            <person name="Numata K."/>
            <person name="Arakawa K."/>
        </authorList>
    </citation>
    <scope>NUCLEOTIDE SEQUENCE</scope>
</reference>
<feature type="transmembrane region" description="Helical" evidence="2">
    <location>
        <begin position="20"/>
        <end position="40"/>
    </location>
</feature>
<dbReference type="AlphaFoldDB" id="A0A8X7CFZ6"/>
<name>A0A8X7CFZ6_9ARAC</name>